<dbReference type="InterPro" id="IPR011762">
    <property type="entry name" value="COA_CT_N"/>
</dbReference>
<comment type="catalytic activity">
    <reaction evidence="7">
        <text>propanoyl-CoA + hydrogencarbonate + ATP = (S)-methylmalonyl-CoA + ADP + phosphate + H(+)</text>
        <dbReference type="Rhea" id="RHEA:23720"/>
        <dbReference type="ChEBI" id="CHEBI:15378"/>
        <dbReference type="ChEBI" id="CHEBI:17544"/>
        <dbReference type="ChEBI" id="CHEBI:30616"/>
        <dbReference type="ChEBI" id="CHEBI:43474"/>
        <dbReference type="ChEBI" id="CHEBI:57327"/>
        <dbReference type="ChEBI" id="CHEBI:57392"/>
        <dbReference type="ChEBI" id="CHEBI:456216"/>
        <dbReference type="EC" id="6.4.1.3"/>
    </reaction>
    <physiologicalReaction direction="left-to-right" evidence="7">
        <dbReference type="Rhea" id="RHEA:23721"/>
    </physiologicalReaction>
</comment>
<evidence type="ECO:0000256" key="1">
    <source>
        <dbReference type="ARBA" id="ARBA00005060"/>
    </source>
</evidence>
<protein>
    <recommendedName>
        <fullName evidence="4">Propionyl-CoA carboxylase beta chain, mitochondrial</fullName>
        <ecNumber evidence="2">6.4.1.3</ecNumber>
    </recommendedName>
    <alternativeName>
        <fullName evidence="5">Propanoyl-CoA:carbon dioxide ligase subunit beta</fullName>
    </alternativeName>
</protein>
<evidence type="ECO:0000313" key="12">
    <source>
        <dbReference type="Proteomes" id="UP000694380"/>
    </source>
</evidence>
<dbReference type="PROSITE" id="PS50980">
    <property type="entry name" value="COA_CT_NTER"/>
    <property type="match status" value="1"/>
</dbReference>
<evidence type="ECO:0000256" key="6">
    <source>
        <dbReference type="ARBA" id="ARBA00048208"/>
    </source>
</evidence>
<dbReference type="EC" id="6.4.1.3" evidence="2"/>
<evidence type="ECO:0000256" key="8">
    <source>
        <dbReference type="SAM" id="MobiDB-lite"/>
    </source>
</evidence>
<sequence>MKRFAPANQPFPAERTGSDGRGNKGLHFKSPASRPLSTDAWAVGRLGRLRGECGAGPASAALGTRARPLSLARLARAVSARVAELARLGAWPATPSEPGCQTALLASSLIEAQAGLLRPFLEPGQGRARAVSQAAARMPRSCACAMLLSAMAALRLLPRLLRVSRTRLVRSRSAGAPGSVPERIAEKRRAALLGGGQARIDAQHKRGKLTARERILLLLDPGSFVEYDMFVEHRCADFGMESDQNKYPGDSVVTGQGWINGRLAYVFSQDFTVFGGSLSGAHAQKICKIMDQAVMVGAPVIGLNDSGGARIQEGVESLAGYADIFLRNVLCSGVVPQISLIMGPCAGGAVYSPALTDFTFMVKDTSYLFITGPDVVKSVTNEDVTQEQLGGAKTHTAVSGVAHRAFENDVDALLNLREFFNYLPLSNRDPTPVRKCHDPSNRLVPELDTVVPMESTKAYDMVDIVHSIVDEREFFEIMPSYAGNIIVGFARMNGRTVGIVGNQPKVASGCLDINSSVKGARFVRFCDAFNIPLITFVDVPGFLPGRPSVFVTPYDWGGRAIGLGYLIPFLFVSLSKVVFVRLGVFIPFRCQSSCKVIMQGPAKDGLFPCQQPRNPALIAARSEVICTSLALRFLVILRFQVPQKGLSYGVPTLPCIKVMQSCTAALGGVRGIVPAKVQLRANPLHHLLVLLTGDVGRKGQWGVNSRLTTCVRTGGVCASSSSATQCPDKGETFNLFPLWGGGPSPPTYCYPGVCQTLWASSGASLAGRPSWSTMDIPVVSAAWESLISHRGAPSALVLRTGQEKISS</sequence>
<feature type="domain" description="CoA carboxyltransferase N-terminal" evidence="9">
    <location>
        <begin position="177"/>
        <end position="435"/>
    </location>
</feature>
<dbReference type="GeneTree" id="ENSGT00940000157741"/>
<dbReference type="Pfam" id="PF01039">
    <property type="entry name" value="Carboxyl_trans"/>
    <property type="match status" value="1"/>
</dbReference>
<proteinExistence type="predicted"/>
<comment type="catalytic activity">
    <reaction evidence="6">
        <text>butanoyl-CoA + hydrogencarbonate + ATP = (2S)-ethylmalonyl-CoA + ADP + phosphate + H(+)</text>
        <dbReference type="Rhea" id="RHEA:59520"/>
        <dbReference type="ChEBI" id="CHEBI:15378"/>
        <dbReference type="ChEBI" id="CHEBI:17544"/>
        <dbReference type="ChEBI" id="CHEBI:30616"/>
        <dbReference type="ChEBI" id="CHEBI:43474"/>
        <dbReference type="ChEBI" id="CHEBI:57371"/>
        <dbReference type="ChEBI" id="CHEBI:60909"/>
        <dbReference type="ChEBI" id="CHEBI:456216"/>
    </reaction>
    <physiologicalReaction direction="left-to-right" evidence="6">
        <dbReference type="Rhea" id="RHEA:59521"/>
    </physiologicalReaction>
</comment>
<feature type="region of interest" description="Disordered" evidence="8">
    <location>
        <begin position="1"/>
        <end position="34"/>
    </location>
</feature>
<dbReference type="Proteomes" id="UP000694380">
    <property type="component" value="Unplaced"/>
</dbReference>
<evidence type="ECO:0000256" key="2">
    <source>
        <dbReference type="ARBA" id="ARBA00013050"/>
    </source>
</evidence>
<evidence type="ECO:0000256" key="7">
    <source>
        <dbReference type="ARBA" id="ARBA00049495"/>
    </source>
</evidence>
<dbReference type="PANTHER" id="PTHR43842">
    <property type="entry name" value="PROPIONYL-COA CARBOXYLASE BETA CHAIN"/>
    <property type="match status" value="1"/>
</dbReference>
<evidence type="ECO:0000259" key="10">
    <source>
        <dbReference type="PROSITE" id="PS50989"/>
    </source>
</evidence>
<dbReference type="InterPro" id="IPR034733">
    <property type="entry name" value="AcCoA_carboxyl_beta"/>
</dbReference>
<gene>
    <name evidence="11" type="primary">PCCB</name>
</gene>
<dbReference type="AlphaFoldDB" id="A0A8C3IL47"/>
<dbReference type="InterPro" id="IPR051047">
    <property type="entry name" value="AccD/PCCB"/>
</dbReference>
<dbReference type="Gene3D" id="3.90.226.10">
    <property type="entry name" value="2-enoyl-CoA Hydratase, Chain A, domain 1"/>
    <property type="match status" value="2"/>
</dbReference>
<accession>A0A8C3IL47</accession>
<keyword evidence="12" id="KW-1185">Reference proteome</keyword>
<dbReference type="FunFam" id="3.90.226.10:FF:000016">
    <property type="entry name" value="Propionyl-CoA carboxylase, beta subunit"/>
    <property type="match status" value="1"/>
</dbReference>
<comment type="subunit">
    <text evidence="3">The holoenzyme is a dodecamer composed of 6 PCCA/alpha subunits and 6 PCCB/beta subunits.</text>
</comment>
<dbReference type="PROSITE" id="PS50989">
    <property type="entry name" value="COA_CT_CTER"/>
    <property type="match status" value="1"/>
</dbReference>
<dbReference type="GO" id="GO:0005739">
    <property type="term" value="C:mitochondrion"/>
    <property type="evidence" value="ECO:0007669"/>
    <property type="project" value="TreeGrafter"/>
</dbReference>
<evidence type="ECO:0000256" key="3">
    <source>
        <dbReference type="ARBA" id="ARBA00038567"/>
    </source>
</evidence>
<organism evidence="11 12">
    <name type="scientific">Chrysemys picta bellii</name>
    <name type="common">Western painted turtle</name>
    <name type="synonym">Emys bellii</name>
    <dbReference type="NCBI Taxonomy" id="8478"/>
    <lineage>
        <taxon>Eukaryota</taxon>
        <taxon>Metazoa</taxon>
        <taxon>Chordata</taxon>
        <taxon>Craniata</taxon>
        <taxon>Vertebrata</taxon>
        <taxon>Euteleostomi</taxon>
        <taxon>Archelosauria</taxon>
        <taxon>Testudinata</taxon>
        <taxon>Testudines</taxon>
        <taxon>Cryptodira</taxon>
        <taxon>Durocryptodira</taxon>
        <taxon>Testudinoidea</taxon>
        <taxon>Emydidae</taxon>
        <taxon>Chrysemys</taxon>
    </lineage>
</organism>
<evidence type="ECO:0000259" key="9">
    <source>
        <dbReference type="PROSITE" id="PS50980"/>
    </source>
</evidence>
<evidence type="ECO:0000256" key="5">
    <source>
        <dbReference type="ARBA" id="ARBA00042797"/>
    </source>
</evidence>
<name>A0A8C3IL47_CHRPI</name>
<comment type="pathway">
    <text evidence="1">Metabolic intermediate metabolism; propanoyl-CoA degradation; succinyl-CoA from propanoyl-CoA: step 1/3.</text>
</comment>
<dbReference type="InterPro" id="IPR029045">
    <property type="entry name" value="ClpP/crotonase-like_dom_sf"/>
</dbReference>
<dbReference type="Ensembl" id="ENSCPBT00000041396.1">
    <property type="protein sequence ID" value="ENSCPBP00000035293.1"/>
    <property type="gene ID" value="ENSCPBG00000024571.1"/>
</dbReference>
<dbReference type="PANTHER" id="PTHR43842:SF2">
    <property type="entry name" value="PROPIONYL-COA CARBOXYLASE BETA CHAIN, MITOCHONDRIAL"/>
    <property type="match status" value="1"/>
</dbReference>
<reference evidence="11" key="1">
    <citation type="submission" date="2025-08" db="UniProtKB">
        <authorList>
            <consortium name="Ensembl"/>
        </authorList>
    </citation>
    <scope>IDENTIFICATION</scope>
</reference>
<dbReference type="SUPFAM" id="SSF52096">
    <property type="entry name" value="ClpP/crotonase"/>
    <property type="match status" value="2"/>
</dbReference>
<evidence type="ECO:0000313" key="11">
    <source>
        <dbReference type="Ensembl" id="ENSCPBP00000035293.1"/>
    </source>
</evidence>
<reference evidence="11" key="2">
    <citation type="submission" date="2025-09" db="UniProtKB">
        <authorList>
            <consortium name="Ensembl"/>
        </authorList>
    </citation>
    <scope>IDENTIFICATION</scope>
</reference>
<dbReference type="InterPro" id="IPR011763">
    <property type="entry name" value="COA_CT_C"/>
</dbReference>
<dbReference type="GO" id="GO:0004658">
    <property type="term" value="F:propionyl-CoA carboxylase activity"/>
    <property type="evidence" value="ECO:0007669"/>
    <property type="project" value="UniProtKB-EC"/>
</dbReference>
<evidence type="ECO:0000256" key="4">
    <source>
        <dbReference type="ARBA" id="ARBA00041138"/>
    </source>
</evidence>
<feature type="domain" description="CoA carboxyltransferase C-terminal" evidence="10">
    <location>
        <begin position="439"/>
        <end position="545"/>
    </location>
</feature>